<proteinExistence type="predicted"/>
<accession>A0A8S5S1W9</accession>
<name>A0A8S5S1W9_9CAUD</name>
<sequence>MVRIGSIGINLKDETKEVSSENKVLSFHLFGQCPKCKREIELVESMKTDSCECEDSYSFTGWRYKCKCGHVVQIHEDAFDSVIDSFYEVGFVEENAE</sequence>
<evidence type="ECO:0000313" key="1">
    <source>
        <dbReference type="EMBL" id="DAF44904.1"/>
    </source>
</evidence>
<dbReference type="EMBL" id="BK032513">
    <property type="protein sequence ID" value="DAF44904.1"/>
    <property type="molecule type" value="Genomic_DNA"/>
</dbReference>
<protein>
    <submittedName>
        <fullName evidence="1">Uncharacterized protein</fullName>
    </submittedName>
</protein>
<reference evidence="1" key="1">
    <citation type="journal article" date="2021" name="Proc. Natl. Acad. Sci. U.S.A.">
        <title>A Catalog of Tens of Thousands of Viruses from Human Metagenomes Reveals Hidden Associations with Chronic Diseases.</title>
        <authorList>
            <person name="Tisza M.J."/>
            <person name="Buck C.B."/>
        </authorList>
    </citation>
    <scope>NUCLEOTIDE SEQUENCE</scope>
    <source>
        <strain evidence="1">CtCIv11</strain>
    </source>
</reference>
<organism evidence="1">
    <name type="scientific">Siphoviridae sp. ctCIv11</name>
    <dbReference type="NCBI Taxonomy" id="2827806"/>
    <lineage>
        <taxon>Viruses</taxon>
        <taxon>Duplodnaviria</taxon>
        <taxon>Heunggongvirae</taxon>
        <taxon>Uroviricota</taxon>
        <taxon>Caudoviricetes</taxon>
    </lineage>
</organism>